<evidence type="ECO:0000313" key="1">
    <source>
        <dbReference type="EMBL" id="SHH05900.1"/>
    </source>
</evidence>
<evidence type="ECO:0000313" key="2">
    <source>
        <dbReference type="Proteomes" id="UP000242520"/>
    </source>
</evidence>
<dbReference type="AlphaFoldDB" id="A0A1M5PW69"/>
<protein>
    <submittedName>
        <fullName evidence="1">Uncharacterized protein</fullName>
    </submittedName>
</protein>
<reference evidence="2" key="1">
    <citation type="submission" date="2016-11" db="EMBL/GenBank/DDBJ databases">
        <authorList>
            <person name="Varghese N."/>
            <person name="Submissions S."/>
        </authorList>
    </citation>
    <scope>NUCLEOTIDE SEQUENCE [LARGE SCALE GENOMIC DNA]</scope>
    <source>
        <strain evidence="2">DSM 15285</strain>
    </source>
</reference>
<dbReference type="OrthoDB" id="2454603at2"/>
<accession>A0A1M5PW69</accession>
<proteinExistence type="predicted"/>
<organism evidence="1 2">
    <name type="scientific">Tepidibacter thalassicus DSM 15285</name>
    <dbReference type="NCBI Taxonomy" id="1123350"/>
    <lineage>
        <taxon>Bacteria</taxon>
        <taxon>Bacillati</taxon>
        <taxon>Bacillota</taxon>
        <taxon>Clostridia</taxon>
        <taxon>Peptostreptococcales</taxon>
        <taxon>Peptostreptococcaceae</taxon>
        <taxon>Tepidibacter</taxon>
    </lineage>
</organism>
<sequence>MINKLIIDTLQPLGIPVCFQKYNGNEDTYITFFCYNEQGELFADDVEIQTMFYVQIDIWSKGNYNDIAKQTRELLENVGFKRTSSIDLYEKDTGVYHKSMRFFYAQNN</sequence>
<dbReference type="STRING" id="1123350.SAMN02744040_00632"/>
<name>A0A1M5PW69_9FIRM</name>
<dbReference type="Proteomes" id="UP000242520">
    <property type="component" value="Unassembled WGS sequence"/>
</dbReference>
<keyword evidence="2" id="KW-1185">Reference proteome</keyword>
<dbReference type="RefSeq" id="WP_072723571.1">
    <property type="nucleotide sequence ID" value="NZ_FQXH01000007.1"/>
</dbReference>
<dbReference type="EMBL" id="FQXH01000007">
    <property type="protein sequence ID" value="SHH05900.1"/>
    <property type="molecule type" value="Genomic_DNA"/>
</dbReference>
<gene>
    <name evidence="1" type="ORF">SAMN02744040_00632</name>
</gene>